<evidence type="ECO:0000313" key="6">
    <source>
        <dbReference type="Proteomes" id="UP000682202"/>
    </source>
</evidence>
<keyword evidence="3" id="KW-0804">Transcription</keyword>
<dbReference type="PRINTS" id="PR00038">
    <property type="entry name" value="HTHLUXR"/>
</dbReference>
<dbReference type="InterPro" id="IPR036388">
    <property type="entry name" value="WH-like_DNA-bd_sf"/>
</dbReference>
<dbReference type="PANTHER" id="PTHR44688">
    <property type="entry name" value="DNA-BINDING TRANSCRIPTIONAL ACTIVATOR DEVR_DOSR"/>
    <property type="match status" value="1"/>
</dbReference>
<dbReference type="SMART" id="SM00421">
    <property type="entry name" value="HTH_LUXR"/>
    <property type="match status" value="1"/>
</dbReference>
<evidence type="ECO:0000256" key="1">
    <source>
        <dbReference type="ARBA" id="ARBA00023015"/>
    </source>
</evidence>
<dbReference type="InterPro" id="IPR016032">
    <property type="entry name" value="Sig_transdc_resp-reg_C-effctor"/>
</dbReference>
<keyword evidence="6" id="KW-1185">Reference proteome</keyword>
<dbReference type="Gene3D" id="3.30.450.40">
    <property type="match status" value="1"/>
</dbReference>
<evidence type="ECO:0000256" key="2">
    <source>
        <dbReference type="ARBA" id="ARBA00023125"/>
    </source>
</evidence>
<organism evidence="5 6">
    <name type="scientific">Mycobacterium spongiae</name>
    <dbReference type="NCBI Taxonomy" id="886343"/>
    <lineage>
        <taxon>Bacteria</taxon>
        <taxon>Bacillati</taxon>
        <taxon>Actinomycetota</taxon>
        <taxon>Actinomycetes</taxon>
        <taxon>Mycobacteriales</taxon>
        <taxon>Mycobacteriaceae</taxon>
        <taxon>Mycobacterium</taxon>
    </lineage>
</organism>
<evidence type="ECO:0000259" key="4">
    <source>
        <dbReference type="PROSITE" id="PS50043"/>
    </source>
</evidence>
<keyword evidence="1" id="KW-0805">Transcription regulation</keyword>
<dbReference type="CDD" id="cd06170">
    <property type="entry name" value="LuxR_C_like"/>
    <property type="match status" value="1"/>
</dbReference>
<dbReference type="AlphaFoldDB" id="A0A975PYE3"/>
<dbReference type="Proteomes" id="UP000682202">
    <property type="component" value="Chromosome"/>
</dbReference>
<dbReference type="PROSITE" id="PS00622">
    <property type="entry name" value="HTH_LUXR_1"/>
    <property type="match status" value="1"/>
</dbReference>
<feature type="domain" description="HTH luxR-type" evidence="4">
    <location>
        <begin position="367"/>
        <end position="432"/>
    </location>
</feature>
<dbReference type="SUPFAM" id="SSF55781">
    <property type="entry name" value="GAF domain-like"/>
    <property type="match status" value="1"/>
</dbReference>
<dbReference type="Pfam" id="PF00196">
    <property type="entry name" value="GerE"/>
    <property type="match status" value="1"/>
</dbReference>
<name>A0A975PYE3_9MYCO</name>
<protein>
    <submittedName>
        <fullName evidence="5">GAF domain-containing protein</fullName>
    </submittedName>
</protein>
<dbReference type="InterPro" id="IPR029016">
    <property type="entry name" value="GAF-like_dom_sf"/>
</dbReference>
<dbReference type="PANTHER" id="PTHR44688:SF16">
    <property type="entry name" value="DNA-BINDING TRANSCRIPTIONAL ACTIVATOR DEVR_DOSR"/>
    <property type="match status" value="1"/>
</dbReference>
<keyword evidence="2" id="KW-0238">DNA-binding</keyword>
<dbReference type="Pfam" id="PF01590">
    <property type="entry name" value="GAF"/>
    <property type="match status" value="1"/>
</dbReference>
<evidence type="ECO:0000256" key="3">
    <source>
        <dbReference type="ARBA" id="ARBA00023163"/>
    </source>
</evidence>
<gene>
    <name evidence="5" type="ORF">F6B93_20635</name>
</gene>
<dbReference type="SMART" id="SM00065">
    <property type="entry name" value="GAF"/>
    <property type="match status" value="1"/>
</dbReference>
<dbReference type="PROSITE" id="PS50043">
    <property type="entry name" value="HTH_LUXR_2"/>
    <property type="match status" value="1"/>
</dbReference>
<dbReference type="KEGG" id="mspg:F6B93_20635"/>
<dbReference type="InterPro" id="IPR000792">
    <property type="entry name" value="Tscrpt_reg_LuxR_C"/>
</dbReference>
<dbReference type="GO" id="GO:0003677">
    <property type="term" value="F:DNA binding"/>
    <property type="evidence" value="ECO:0007669"/>
    <property type="project" value="UniProtKB-KW"/>
</dbReference>
<proteinExistence type="predicted"/>
<dbReference type="EMBL" id="CP046600">
    <property type="protein sequence ID" value="QUR69160.1"/>
    <property type="molecule type" value="Genomic_DNA"/>
</dbReference>
<evidence type="ECO:0000313" key="5">
    <source>
        <dbReference type="EMBL" id="QUR69160.1"/>
    </source>
</evidence>
<dbReference type="SUPFAM" id="SSF46894">
    <property type="entry name" value="C-terminal effector domain of the bipartite response regulators"/>
    <property type="match status" value="1"/>
</dbReference>
<dbReference type="Gene3D" id="1.10.10.10">
    <property type="entry name" value="Winged helix-like DNA-binding domain superfamily/Winged helix DNA-binding domain"/>
    <property type="match status" value="1"/>
</dbReference>
<accession>A0A975PYE3</accession>
<dbReference type="InterPro" id="IPR003018">
    <property type="entry name" value="GAF"/>
</dbReference>
<sequence>MAGSSPFWGTHLPPQVGGRRLGWEVVAGQMPVQLAVARRAHEASEVDDLGRRAHETAARLSRALTAARDLVDVPAWAPSMPGRLLAEVGEYTDVVIDRLLGKMRSNQAASSELIAMCELVVELQRCRSEQQLIMADERIRILTAAQRSDSMLGSQLDVDAVLERAAAVACRVCGLDRSMIFRMGNGYLHAASTYFTDHDEWAAQCHAHAEVHPVDLSARPLEAEMVRRRLPALMTDTLHDPQAFKPIVHRIRTSSYVAIPVLVNGKVTVTLHLDAYFRGREVDAGDRDTAAVFASSLGRALERAFTAEQLRSQRAALSELIRDTNRDLAMLAGESTVLTDASPTACATTTEPHRWVGTPATSVRQIGHQALASLTRREMEVLELMTTGATNVEIAQRFFVAEGTVKTHVKRILRKLNVGNRGQAVAMYHRCTSR</sequence>
<reference evidence="5" key="1">
    <citation type="submission" date="2019-12" db="EMBL/GenBank/DDBJ databases">
        <title>Mycobacterium spongiae sp. nov.</title>
        <authorList>
            <person name="Stinear T."/>
        </authorList>
    </citation>
    <scope>NUCLEOTIDE SEQUENCE</scope>
    <source>
        <strain evidence="5">FSD4b-SM</strain>
    </source>
</reference>
<dbReference type="GO" id="GO:0006355">
    <property type="term" value="P:regulation of DNA-templated transcription"/>
    <property type="evidence" value="ECO:0007669"/>
    <property type="project" value="InterPro"/>
</dbReference>